<dbReference type="PANTHER" id="PTHR21248">
    <property type="entry name" value="CARDIOLIPIN SYNTHASE"/>
    <property type="match status" value="1"/>
</dbReference>
<feature type="domain" description="PLD phosphodiesterase" evidence="1">
    <location>
        <begin position="333"/>
        <end position="360"/>
    </location>
</feature>
<evidence type="ECO:0000313" key="2">
    <source>
        <dbReference type="EMBL" id="EQB40083.1"/>
    </source>
</evidence>
<dbReference type="Proteomes" id="UP000015520">
    <property type="component" value="Unassembled WGS sequence"/>
</dbReference>
<dbReference type="PROSITE" id="PS50035">
    <property type="entry name" value="PLD"/>
    <property type="match status" value="2"/>
</dbReference>
<dbReference type="EMBL" id="AUPZ01000004">
    <property type="protein sequence ID" value="EQB40083.1"/>
    <property type="molecule type" value="Genomic_DNA"/>
</dbReference>
<dbReference type="STRING" id="1172190.M947_03410"/>
<dbReference type="eggNOG" id="COG1502">
    <property type="taxonomic scope" value="Bacteria"/>
</dbReference>
<dbReference type="PATRIC" id="fig|1172190.3.peg.663"/>
<dbReference type="Pfam" id="PF13091">
    <property type="entry name" value="PLDc_2"/>
    <property type="match status" value="2"/>
</dbReference>
<gene>
    <name evidence="2" type="ORF">M947_03410</name>
</gene>
<proteinExistence type="predicted"/>
<accession>T0L2N6</accession>
<feature type="domain" description="PLD phosphodiesterase" evidence="1">
    <location>
        <begin position="159"/>
        <end position="186"/>
    </location>
</feature>
<evidence type="ECO:0000313" key="3">
    <source>
        <dbReference type="Proteomes" id="UP000015520"/>
    </source>
</evidence>
<keyword evidence="3" id="KW-1185">Reference proteome</keyword>
<dbReference type="RefSeq" id="WP_021286956.1">
    <property type="nucleotide sequence ID" value="NZ_AUPZ01000004.1"/>
</dbReference>
<reference evidence="2 3" key="1">
    <citation type="submission" date="2013-07" db="EMBL/GenBank/DDBJ databases">
        <title>Sulfurimonas hongkongensis AST-10 Genome Sequencing.</title>
        <authorList>
            <person name="Cai L."/>
            <person name="Zhang T."/>
        </authorList>
    </citation>
    <scope>NUCLEOTIDE SEQUENCE [LARGE SCALE GENOMIC DNA]</scope>
    <source>
        <strain evidence="2 3">AST-10</strain>
    </source>
</reference>
<evidence type="ECO:0000259" key="1">
    <source>
        <dbReference type="PROSITE" id="PS50035"/>
    </source>
</evidence>
<dbReference type="AlphaFoldDB" id="T0L2N6"/>
<dbReference type="InterPro" id="IPR001736">
    <property type="entry name" value="PLipase_D/transphosphatidylase"/>
</dbReference>
<dbReference type="InterPro" id="IPR025202">
    <property type="entry name" value="PLD-like_dom"/>
</dbReference>
<dbReference type="SUPFAM" id="SSF56024">
    <property type="entry name" value="Phospholipase D/nuclease"/>
    <property type="match status" value="2"/>
</dbReference>
<comment type="caution">
    <text evidence="2">The sequence shown here is derived from an EMBL/GenBank/DDBJ whole genome shotgun (WGS) entry which is preliminary data.</text>
</comment>
<sequence>MIIFPYIFVIFYYFFGVRKHSSKNKKNSLNLKKPQQTPSSHPIDRLSFAHNIAPATNNNKLALYTNSQDAYFAFIKALSGAKKSIDLAAYVVKIDDVTEVIFALLLQKAKNGVKVRLIVDAFGSYKLYLWQKPLKELRDAGVIIDFFAPIFSLKNITKLNLRYHRKIFIIDNETLFSGGMNLSSEYMGETYEQDRWLDLMFEAKGDVVKSYVDVFNSDIAYMHNQKTILLDPVQSRAGQHSLQALPSGPDVKGDALLEVVLDSIYTAKRRIWIITPYFIPDEFILQAMKIASHKGVDVKIITPRKSNHAIADFARTGYIRNLYEFGIDVVLFEGKMIHAKAMLFDDETLILGSSNLDYRSLLLNYEIVTISYAPEHIEQMQTWMESLIDTKHTKLADAGRMRRIFENSARIFASQL</sequence>
<dbReference type="GO" id="GO:0032049">
    <property type="term" value="P:cardiolipin biosynthetic process"/>
    <property type="evidence" value="ECO:0007669"/>
    <property type="project" value="UniProtKB-ARBA"/>
</dbReference>
<protein>
    <recommendedName>
        <fullName evidence="1">PLD phosphodiesterase domain-containing protein</fullName>
    </recommendedName>
</protein>
<dbReference type="PANTHER" id="PTHR21248:SF22">
    <property type="entry name" value="PHOSPHOLIPASE D"/>
    <property type="match status" value="1"/>
</dbReference>
<dbReference type="SMART" id="SM00155">
    <property type="entry name" value="PLDc"/>
    <property type="match status" value="2"/>
</dbReference>
<dbReference type="Gene3D" id="3.30.870.10">
    <property type="entry name" value="Endonuclease Chain A"/>
    <property type="match status" value="2"/>
</dbReference>
<dbReference type="GO" id="GO:0030572">
    <property type="term" value="F:phosphatidyltransferase activity"/>
    <property type="evidence" value="ECO:0007669"/>
    <property type="project" value="UniProtKB-ARBA"/>
</dbReference>
<name>T0L2N6_9BACT</name>
<organism evidence="2 3">
    <name type="scientific">Sulfurimonas hongkongensis</name>
    <dbReference type="NCBI Taxonomy" id="1172190"/>
    <lineage>
        <taxon>Bacteria</taxon>
        <taxon>Pseudomonadati</taxon>
        <taxon>Campylobacterota</taxon>
        <taxon>Epsilonproteobacteria</taxon>
        <taxon>Campylobacterales</taxon>
        <taxon>Sulfurimonadaceae</taxon>
        <taxon>Sulfurimonas</taxon>
    </lineage>
</organism>